<feature type="compositionally biased region" description="Polar residues" evidence="1">
    <location>
        <begin position="297"/>
        <end position="306"/>
    </location>
</feature>
<evidence type="ECO:0000313" key="3">
    <source>
        <dbReference type="Proteomes" id="UP000054804"/>
    </source>
</evidence>
<accession>A0A0W7X6Q9</accession>
<sequence length="334" mass="36390">MAWFALDDGFDTHPKVRKAGNAAVGLFVRLGVHATRHLTEGHLDGDIVRSYGTAPNIRKLLAVGMLHEHGHACPRCPQPAEGGYYIHDYLDYNKSRAQIEAAREAARKRQNRGRENARRNRNGRGNGAESSANRDRFEDDSAPNRSRNDPPFEDSTAGQSEASRRDTHEGATGVPSPPLPSQNYGVADVGGDSAGSGAHAPRPDGPSADLAPIDADGFTLTDGMRRWAHRDGYASLIDLDHSTAQFVSHYRSTGARRRSWPDAWQKWIRDDAKKAAERRSAPQQGAFLVPLPGGGQTTPSRPSTTDQRVRDGLALAARLRAKEAAAQNTHRETS</sequence>
<name>A0A0W7X6Q9_9ACTN</name>
<evidence type="ECO:0000256" key="1">
    <source>
        <dbReference type="SAM" id="MobiDB-lite"/>
    </source>
</evidence>
<dbReference type="OrthoDB" id="3383452at2"/>
<evidence type="ECO:0000313" key="2">
    <source>
        <dbReference type="EMBL" id="KUF18427.1"/>
    </source>
</evidence>
<evidence type="ECO:0008006" key="4">
    <source>
        <dbReference type="Google" id="ProtNLM"/>
    </source>
</evidence>
<feature type="region of interest" description="Disordered" evidence="1">
    <location>
        <begin position="276"/>
        <end position="310"/>
    </location>
</feature>
<dbReference type="AlphaFoldDB" id="A0A0W7X6Q9"/>
<comment type="caution">
    <text evidence="2">The sequence shown here is derived from an EMBL/GenBank/DDBJ whole genome shotgun (WGS) entry which is preliminary data.</text>
</comment>
<dbReference type="RefSeq" id="WP_058847336.1">
    <property type="nucleotide sequence ID" value="NZ_LOCL01000030.1"/>
</dbReference>
<dbReference type="EMBL" id="LOCL01000030">
    <property type="protein sequence ID" value="KUF18427.1"/>
    <property type="molecule type" value="Genomic_DNA"/>
</dbReference>
<keyword evidence="3" id="KW-1185">Reference proteome</keyword>
<feature type="compositionally biased region" description="Low complexity" evidence="1">
    <location>
        <begin position="185"/>
        <end position="198"/>
    </location>
</feature>
<dbReference type="Proteomes" id="UP000054804">
    <property type="component" value="Unassembled WGS sequence"/>
</dbReference>
<dbReference type="STRING" id="1765722.AT728_18940"/>
<proteinExistence type="predicted"/>
<feature type="region of interest" description="Disordered" evidence="1">
    <location>
        <begin position="101"/>
        <end position="214"/>
    </location>
</feature>
<feature type="compositionally biased region" description="Basic and acidic residues" evidence="1">
    <location>
        <begin position="101"/>
        <end position="118"/>
    </location>
</feature>
<organism evidence="2 3">
    <name type="scientific">Streptomyces silvensis</name>
    <dbReference type="NCBI Taxonomy" id="1765722"/>
    <lineage>
        <taxon>Bacteria</taxon>
        <taxon>Bacillati</taxon>
        <taxon>Actinomycetota</taxon>
        <taxon>Actinomycetes</taxon>
        <taxon>Kitasatosporales</taxon>
        <taxon>Streptomycetaceae</taxon>
        <taxon>Streptomyces</taxon>
    </lineage>
</organism>
<protein>
    <recommendedName>
        <fullName evidence="4">Mucin-2</fullName>
    </recommendedName>
</protein>
<gene>
    <name evidence="2" type="ORF">AT728_18940</name>
</gene>
<reference evidence="2 3" key="1">
    <citation type="submission" date="2015-12" db="EMBL/GenBank/DDBJ databases">
        <title>Draft genome sequence of Streptomyces silvensis ATCC 53525, a producer of novel hormone antagonists.</title>
        <authorList>
            <person name="Johnston C.W."/>
            <person name="Li Y."/>
            <person name="Magarvey N.A."/>
        </authorList>
    </citation>
    <scope>NUCLEOTIDE SEQUENCE [LARGE SCALE GENOMIC DNA]</scope>
    <source>
        <strain evidence="2 3">ATCC 53525</strain>
    </source>
</reference>